<evidence type="ECO:0000313" key="5">
    <source>
        <dbReference type="EMBL" id="KYO50649.1"/>
    </source>
</evidence>
<dbReference type="Proteomes" id="UP000075787">
    <property type="component" value="Unassembled WGS sequence"/>
</dbReference>
<keyword evidence="1" id="KW-0432">Leucine biosynthesis</keyword>
<gene>
    <name evidence="5" type="ORF">AUP44_11840</name>
</gene>
<dbReference type="GeneID" id="97241921"/>
<dbReference type="PANTHER" id="PTHR43345">
    <property type="entry name" value="3-ISOPROPYLMALATE DEHYDRATASE SMALL SUBUNIT 2-RELATED-RELATED"/>
    <property type="match status" value="1"/>
</dbReference>
<organism evidence="5 6">
    <name type="scientific">Tistrella mobilis</name>
    <dbReference type="NCBI Taxonomy" id="171437"/>
    <lineage>
        <taxon>Bacteria</taxon>
        <taxon>Pseudomonadati</taxon>
        <taxon>Pseudomonadota</taxon>
        <taxon>Alphaproteobacteria</taxon>
        <taxon>Geminicoccales</taxon>
        <taxon>Geminicoccaceae</taxon>
        <taxon>Tistrella</taxon>
    </lineage>
</organism>
<keyword evidence="4" id="KW-0100">Branched-chain amino acid biosynthesis</keyword>
<dbReference type="RefSeq" id="WP_062767640.1">
    <property type="nucleotide sequence ID" value="NZ_CP121045.1"/>
</dbReference>
<dbReference type="Gene3D" id="3.20.19.10">
    <property type="entry name" value="Aconitase, domain 4"/>
    <property type="match status" value="1"/>
</dbReference>
<dbReference type="InterPro" id="IPR050075">
    <property type="entry name" value="LeuD"/>
</dbReference>
<proteinExistence type="predicted"/>
<dbReference type="AlphaFoldDB" id="A0A161R0A0"/>
<keyword evidence="2" id="KW-0028">Amino-acid biosynthesis</keyword>
<evidence type="ECO:0000256" key="4">
    <source>
        <dbReference type="ARBA" id="ARBA00023304"/>
    </source>
</evidence>
<sequence length="176" mass="19239">MSLPDLRGRAVWVFREDDYDIDRIIGVENIKITDIDALAALVMKDDEPGFPQKVRPGDLLVGADNFGYGHPHYPAMRAMRHLGVAGVIADGFSPGFWRGEISMGFPLIPCPGVAAATDRFDSLEVDWQAGCVRNLTRGWEKPFEPLSVADRAMLEAGGLVPYLKRAVDADRARAGG</sequence>
<dbReference type="OrthoDB" id="9777465at2"/>
<reference evidence="5 6" key="1">
    <citation type="submission" date="2015-12" db="EMBL/GenBank/DDBJ databases">
        <title>Genome sequence of Tistrella mobilis MCCC 1A02139.</title>
        <authorList>
            <person name="Lu L."/>
            <person name="Lai Q."/>
            <person name="Shao Z."/>
            <person name="Qian P."/>
        </authorList>
    </citation>
    <scope>NUCLEOTIDE SEQUENCE [LARGE SCALE GENOMIC DNA]</scope>
    <source>
        <strain evidence="5 6">MCCC 1A02139</strain>
    </source>
</reference>
<protein>
    <submittedName>
        <fullName evidence="5">3-isopropylmalate dehydratase</fullName>
    </submittedName>
</protein>
<dbReference type="GO" id="GO:0009098">
    <property type="term" value="P:L-leucine biosynthetic process"/>
    <property type="evidence" value="ECO:0007669"/>
    <property type="project" value="UniProtKB-KW"/>
</dbReference>
<dbReference type="PANTHER" id="PTHR43345:SF9">
    <property type="entry name" value="3-ISOPROPYLMALATE DEHYDRATASE SMALL SUBUNIT"/>
    <property type="match status" value="1"/>
</dbReference>
<keyword evidence="3" id="KW-0456">Lyase</keyword>
<dbReference type="EMBL" id="LPZR01000194">
    <property type="protein sequence ID" value="KYO50649.1"/>
    <property type="molecule type" value="Genomic_DNA"/>
</dbReference>
<dbReference type="GO" id="GO:0016829">
    <property type="term" value="F:lyase activity"/>
    <property type="evidence" value="ECO:0007669"/>
    <property type="project" value="UniProtKB-KW"/>
</dbReference>
<evidence type="ECO:0000256" key="2">
    <source>
        <dbReference type="ARBA" id="ARBA00022605"/>
    </source>
</evidence>
<evidence type="ECO:0000313" key="6">
    <source>
        <dbReference type="Proteomes" id="UP000075787"/>
    </source>
</evidence>
<comment type="caution">
    <text evidence="5">The sequence shown here is derived from an EMBL/GenBank/DDBJ whole genome shotgun (WGS) entry which is preliminary data.</text>
</comment>
<name>A0A161R0A0_9PROT</name>
<evidence type="ECO:0000256" key="3">
    <source>
        <dbReference type="ARBA" id="ARBA00023239"/>
    </source>
</evidence>
<evidence type="ECO:0000256" key="1">
    <source>
        <dbReference type="ARBA" id="ARBA00022430"/>
    </source>
</evidence>
<dbReference type="InterPro" id="IPR015928">
    <property type="entry name" value="Aconitase/3IPM_dehydase_swvl"/>
</dbReference>
<accession>A0A161R0A0</accession>
<dbReference type="SUPFAM" id="SSF52016">
    <property type="entry name" value="LeuD/IlvD-like"/>
    <property type="match status" value="1"/>
</dbReference>